<sequence length="124" mass="13168">MNGDGAAIEGYGAANEIDVSIMQNLLGVSMPGGAPEALGERISTAVSGAEKLVEGAIQTYNEIGKSVQTKPIETSSTPGRAVTYPFMKDGDSSTAVIKTYLSPQRGRSYFRSDTVELKYNNNEK</sequence>
<dbReference type="EMBL" id="FXAW01000001">
    <property type="protein sequence ID" value="SMG11678.1"/>
    <property type="molecule type" value="Genomic_DNA"/>
</dbReference>
<dbReference type="Proteomes" id="UP000193804">
    <property type="component" value="Unassembled WGS sequence"/>
</dbReference>
<accession>A0A1X7IAM7</accession>
<gene>
    <name evidence="1" type="ORF">SAMN05661096_00421</name>
</gene>
<proteinExistence type="predicted"/>
<name>A0A1X7IAM7_9BACT</name>
<organism evidence="1 2">
    <name type="scientific">Marivirga sericea</name>
    <dbReference type="NCBI Taxonomy" id="1028"/>
    <lineage>
        <taxon>Bacteria</taxon>
        <taxon>Pseudomonadati</taxon>
        <taxon>Bacteroidota</taxon>
        <taxon>Cytophagia</taxon>
        <taxon>Cytophagales</taxon>
        <taxon>Marivirgaceae</taxon>
        <taxon>Marivirga</taxon>
    </lineage>
</organism>
<dbReference type="AlphaFoldDB" id="A0A1X7IAM7"/>
<reference evidence="2" key="1">
    <citation type="submission" date="2017-04" db="EMBL/GenBank/DDBJ databases">
        <authorList>
            <person name="Varghese N."/>
            <person name="Submissions S."/>
        </authorList>
    </citation>
    <scope>NUCLEOTIDE SEQUENCE [LARGE SCALE GENOMIC DNA]</scope>
    <source>
        <strain evidence="2">DSM 4125</strain>
    </source>
</reference>
<evidence type="ECO:0000313" key="2">
    <source>
        <dbReference type="Proteomes" id="UP000193804"/>
    </source>
</evidence>
<evidence type="ECO:0000313" key="1">
    <source>
        <dbReference type="EMBL" id="SMG11678.1"/>
    </source>
</evidence>
<dbReference type="STRING" id="1028.SAMN05661096_00421"/>
<protein>
    <submittedName>
        <fullName evidence="1">Uncharacterized protein</fullName>
    </submittedName>
</protein>
<keyword evidence="2" id="KW-1185">Reference proteome</keyword>